<evidence type="ECO:0000256" key="1">
    <source>
        <dbReference type="ARBA" id="ARBA00022490"/>
    </source>
</evidence>
<feature type="binding site" evidence="6 7">
    <location>
        <position position="123"/>
    </location>
    <ligand>
        <name>S-adenosyl-L-methionine</name>
        <dbReference type="ChEBI" id="CHEBI:59789"/>
    </ligand>
</feature>
<sequence length="160" mass="17495">MLHIVLFQPEIAPNTGNIGRMCALTRSRLHLIHPLGFEITDKNLRRAGMDYWHSLDVHQHADWAAFRASGVAPQRLWLFTTKTTQSFWEVRYAEGDGLVFGSESAGAPAWLHEEIGAAQRVTIPHANPTLRSLNLSTAAGVACYEALRQVGLPAAPASGA</sequence>
<comment type="similarity">
    <text evidence="6">Belongs to the class IV-like SAM-binding methyltransferase superfamily. RNA methyltransferase TrmH family. TrmL subfamily.</text>
</comment>
<comment type="subcellular location">
    <subcellularLocation>
        <location evidence="6">Cytoplasm</location>
    </subcellularLocation>
</comment>
<dbReference type="PANTHER" id="PTHR42971">
    <property type="entry name" value="TRNA (CYTIDINE(34)-2'-O)-METHYLTRANSFERASE"/>
    <property type="match status" value="1"/>
</dbReference>
<feature type="binding site" evidence="6 7">
    <location>
        <position position="132"/>
    </location>
    <ligand>
        <name>S-adenosyl-L-methionine</name>
        <dbReference type="ChEBI" id="CHEBI:59789"/>
    </ligand>
</feature>
<keyword evidence="3 6" id="KW-0808">Transferase</keyword>
<feature type="domain" description="tRNA/rRNA methyltransferase SpoU type" evidence="8">
    <location>
        <begin position="2"/>
        <end position="144"/>
    </location>
</feature>
<dbReference type="GO" id="GO:0003723">
    <property type="term" value="F:RNA binding"/>
    <property type="evidence" value="ECO:0007669"/>
    <property type="project" value="InterPro"/>
</dbReference>
<reference evidence="9" key="1">
    <citation type="submission" date="2021-08" db="EMBL/GenBank/DDBJ databases">
        <title>Genome of a novel bacterium of the phylum Verrucomicrobia, Oleiharenicola sp. KSB-15.</title>
        <authorList>
            <person name="Chung J.-H."/>
            <person name="Ahn J.-H."/>
            <person name="Yoon Y."/>
            <person name="Kim D.-Y."/>
            <person name="An S.-H."/>
            <person name="Park I."/>
            <person name="Yeon J."/>
        </authorList>
    </citation>
    <scope>NUCLEOTIDE SEQUENCE</scope>
    <source>
        <strain evidence="9">KSB-15</strain>
    </source>
</reference>
<dbReference type="HAMAP" id="MF_01885">
    <property type="entry name" value="tRNA_methyltr_TrmL"/>
    <property type="match status" value="1"/>
</dbReference>
<evidence type="ECO:0000256" key="4">
    <source>
        <dbReference type="ARBA" id="ARBA00022691"/>
    </source>
</evidence>
<protein>
    <recommendedName>
        <fullName evidence="6">Putative tRNA (cytidine(34)-2'-O)-methyltransferase</fullName>
        <ecNumber evidence="6">2.1.1.207</ecNumber>
    </recommendedName>
    <alternativeName>
        <fullName evidence="6">tRNA (cytidine/uridine-2'-O-)-methyltransferase</fullName>
    </alternativeName>
</protein>
<dbReference type="GO" id="GO:0008757">
    <property type="term" value="F:S-adenosylmethionine-dependent methyltransferase activity"/>
    <property type="evidence" value="ECO:0007669"/>
    <property type="project" value="UniProtKB-UniRule"/>
</dbReference>
<proteinExistence type="inferred from homology"/>
<dbReference type="PANTHER" id="PTHR42971:SF1">
    <property type="entry name" value="TRNA (CYTIDINE(34)-2'-O)-METHYLTRANSFERASE"/>
    <property type="match status" value="1"/>
</dbReference>
<keyword evidence="4 6" id="KW-0949">S-adenosyl-L-methionine</keyword>
<keyword evidence="2 6" id="KW-0489">Methyltransferase</keyword>
<dbReference type="GO" id="GO:0008175">
    <property type="term" value="F:tRNA methyltransferase activity"/>
    <property type="evidence" value="ECO:0007669"/>
    <property type="project" value="UniProtKB-UniRule"/>
</dbReference>
<organism evidence="9 10">
    <name type="scientific">Horticoccus luteus</name>
    <dbReference type="NCBI Taxonomy" id="2862869"/>
    <lineage>
        <taxon>Bacteria</taxon>
        <taxon>Pseudomonadati</taxon>
        <taxon>Verrucomicrobiota</taxon>
        <taxon>Opitutia</taxon>
        <taxon>Opitutales</taxon>
        <taxon>Opitutaceae</taxon>
        <taxon>Horticoccus</taxon>
    </lineage>
</organism>
<dbReference type="InterPro" id="IPR016914">
    <property type="entry name" value="TrmL"/>
</dbReference>
<feature type="binding site" evidence="6 7">
    <location>
        <position position="101"/>
    </location>
    <ligand>
        <name>S-adenosyl-L-methionine</name>
        <dbReference type="ChEBI" id="CHEBI:59789"/>
    </ligand>
</feature>
<evidence type="ECO:0000256" key="2">
    <source>
        <dbReference type="ARBA" id="ARBA00022603"/>
    </source>
</evidence>
<dbReference type="CDD" id="cd18094">
    <property type="entry name" value="SpoU-like_TrmL"/>
    <property type="match status" value="1"/>
</dbReference>
<dbReference type="EC" id="2.1.1.207" evidence="6"/>
<dbReference type="AlphaFoldDB" id="A0A8F9XHY7"/>
<dbReference type="EMBL" id="CP080507">
    <property type="protein sequence ID" value="QYM80767.1"/>
    <property type="molecule type" value="Genomic_DNA"/>
</dbReference>
<name>A0A8F9XHY7_9BACT</name>
<dbReference type="InterPro" id="IPR029028">
    <property type="entry name" value="Alpha/beta_knot_MTases"/>
</dbReference>
<evidence type="ECO:0000256" key="6">
    <source>
        <dbReference type="HAMAP-Rule" id="MF_01885"/>
    </source>
</evidence>
<comment type="caution">
    <text evidence="6">Lacks conserved residue(s) required for the propagation of feature annotation.</text>
</comment>
<accession>A0A8F9XHY7</accession>
<dbReference type="KEGG" id="ole:K0B96_05925"/>
<keyword evidence="5 6" id="KW-0819">tRNA processing</keyword>
<comment type="catalytic activity">
    <reaction evidence="6">
        <text>cytidine(34) in tRNA + S-adenosyl-L-methionine = 2'-O-methylcytidine(34) in tRNA + S-adenosyl-L-homocysteine + H(+)</text>
        <dbReference type="Rhea" id="RHEA:43084"/>
        <dbReference type="Rhea" id="RHEA-COMP:10331"/>
        <dbReference type="Rhea" id="RHEA-COMP:10332"/>
        <dbReference type="ChEBI" id="CHEBI:15378"/>
        <dbReference type="ChEBI" id="CHEBI:57856"/>
        <dbReference type="ChEBI" id="CHEBI:59789"/>
        <dbReference type="ChEBI" id="CHEBI:74495"/>
        <dbReference type="ChEBI" id="CHEBI:82748"/>
        <dbReference type="EC" id="2.1.1.207"/>
    </reaction>
</comment>
<comment type="catalytic activity">
    <reaction evidence="6">
        <text>5-carboxymethylaminomethyluridine(34) in tRNA(Leu) + S-adenosyl-L-methionine = 5-carboxymethylaminomethyl-2'-O-methyluridine(34) in tRNA(Leu) + S-adenosyl-L-homocysteine + H(+)</text>
        <dbReference type="Rhea" id="RHEA:43088"/>
        <dbReference type="Rhea" id="RHEA-COMP:10333"/>
        <dbReference type="Rhea" id="RHEA-COMP:10334"/>
        <dbReference type="ChEBI" id="CHEBI:15378"/>
        <dbReference type="ChEBI" id="CHEBI:57856"/>
        <dbReference type="ChEBI" id="CHEBI:59789"/>
        <dbReference type="ChEBI" id="CHEBI:74508"/>
        <dbReference type="ChEBI" id="CHEBI:74511"/>
        <dbReference type="EC" id="2.1.1.207"/>
    </reaction>
</comment>
<dbReference type="InterPro" id="IPR001537">
    <property type="entry name" value="SpoU_MeTrfase"/>
</dbReference>
<evidence type="ECO:0000256" key="3">
    <source>
        <dbReference type="ARBA" id="ARBA00022679"/>
    </source>
</evidence>
<dbReference type="RefSeq" id="WP_220166418.1">
    <property type="nucleotide sequence ID" value="NZ_CP080507.1"/>
</dbReference>
<dbReference type="Gene3D" id="3.40.1280.10">
    <property type="match status" value="1"/>
</dbReference>
<keyword evidence="10" id="KW-1185">Reference proteome</keyword>
<evidence type="ECO:0000313" key="9">
    <source>
        <dbReference type="EMBL" id="QYM80767.1"/>
    </source>
</evidence>
<keyword evidence="1 6" id="KW-0963">Cytoplasm</keyword>
<dbReference type="PIRSF" id="PIRSF029256">
    <property type="entry name" value="SpoU_TrmH_prd"/>
    <property type="match status" value="1"/>
</dbReference>
<dbReference type="GO" id="GO:0002130">
    <property type="term" value="P:wobble position ribose methylation"/>
    <property type="evidence" value="ECO:0007669"/>
    <property type="project" value="TreeGrafter"/>
</dbReference>
<dbReference type="GO" id="GO:0005737">
    <property type="term" value="C:cytoplasm"/>
    <property type="evidence" value="ECO:0007669"/>
    <property type="project" value="UniProtKB-SubCell"/>
</dbReference>
<evidence type="ECO:0000256" key="7">
    <source>
        <dbReference type="PIRSR" id="PIRSR029256-1"/>
    </source>
</evidence>
<evidence type="ECO:0000313" key="10">
    <source>
        <dbReference type="Proteomes" id="UP000825051"/>
    </source>
</evidence>
<dbReference type="Pfam" id="PF00588">
    <property type="entry name" value="SpoU_methylase"/>
    <property type="match status" value="1"/>
</dbReference>
<dbReference type="Proteomes" id="UP000825051">
    <property type="component" value="Chromosome"/>
</dbReference>
<gene>
    <name evidence="9" type="ORF">K0B96_05925</name>
</gene>
<dbReference type="InterPro" id="IPR029026">
    <property type="entry name" value="tRNA_m1G_MTases_N"/>
</dbReference>
<dbReference type="SUPFAM" id="SSF75217">
    <property type="entry name" value="alpha/beta knot"/>
    <property type="match status" value="1"/>
</dbReference>
<comment type="function">
    <text evidence="6">Could methylate the ribose at the nucleotide 34 wobble position in tRNA.</text>
</comment>
<evidence type="ECO:0000259" key="8">
    <source>
        <dbReference type="Pfam" id="PF00588"/>
    </source>
</evidence>
<evidence type="ECO:0000256" key="5">
    <source>
        <dbReference type="ARBA" id="ARBA00022694"/>
    </source>
</evidence>